<sequence>MVLLWSCDASHSKDVAVSFMATTTGALTCVQLALDLDRIFDWDQSLTHLPAISRGISIEMALNSLSQDSQIFTLPSSRTLGYAVFGDPPGPGIPTILYFHGFPTSRIEGSFFTTTKIKVHVVAIDRPGMGLSSFQPSRRILDWPADVLGLTEHLQIEKFHVAGASGGAPYALVCAKDIPPTRLLSISVVSGIYPLSLGTEGMLLEARVLLYAAAWLPQFIMARLLDWEFGTAATNRDPKVFEDSFMKVIDSRNERDRRCLDDVSFRKSMIESMREAFRQGAMGPAWDCGLYPNWGFELEELDAQNVLLWHGENDVNAPCAMAVKAEKLIKVPKLRVVEGESHMSLSYHHIEEIVQTIVDLGLD</sequence>
<comment type="caution">
    <text evidence="2">The sequence shown here is derived from an EMBL/GenBank/DDBJ whole genome shotgun (WGS) entry which is preliminary data.</text>
</comment>
<protein>
    <recommendedName>
        <fullName evidence="1">AB hydrolase-1 domain-containing protein</fullName>
    </recommendedName>
</protein>
<organism evidence="2 3">
    <name type="scientific">Coleophoma crateriformis</name>
    <dbReference type="NCBI Taxonomy" id="565419"/>
    <lineage>
        <taxon>Eukaryota</taxon>
        <taxon>Fungi</taxon>
        <taxon>Dikarya</taxon>
        <taxon>Ascomycota</taxon>
        <taxon>Pezizomycotina</taxon>
        <taxon>Leotiomycetes</taxon>
        <taxon>Helotiales</taxon>
        <taxon>Dermateaceae</taxon>
        <taxon>Coleophoma</taxon>
    </lineage>
</organism>
<dbReference type="Pfam" id="PF12697">
    <property type="entry name" value="Abhydrolase_6"/>
    <property type="match status" value="1"/>
</dbReference>
<dbReference type="InterPro" id="IPR029058">
    <property type="entry name" value="AB_hydrolase_fold"/>
</dbReference>
<dbReference type="Proteomes" id="UP000256328">
    <property type="component" value="Unassembled WGS sequence"/>
</dbReference>
<reference evidence="2 3" key="1">
    <citation type="journal article" date="2018" name="IMA Fungus">
        <title>IMA Genome-F 9: Draft genome sequence of Annulohypoxylon stygium, Aspergillus mulundensis, Berkeleyomyces basicola (syn. Thielaviopsis basicola), Ceratocystis smalleyi, two Cercospora beticola strains, Coleophoma cylindrospora, Fusarium fracticaudum, Phialophora cf. hyalina, and Morchella septimelata.</title>
        <authorList>
            <person name="Wingfield B.D."/>
            <person name="Bills G.F."/>
            <person name="Dong Y."/>
            <person name="Huang W."/>
            <person name="Nel W.J."/>
            <person name="Swalarsk-Parry B.S."/>
            <person name="Vaghefi N."/>
            <person name="Wilken P.M."/>
            <person name="An Z."/>
            <person name="de Beer Z.W."/>
            <person name="De Vos L."/>
            <person name="Chen L."/>
            <person name="Duong T.A."/>
            <person name="Gao Y."/>
            <person name="Hammerbacher A."/>
            <person name="Kikkert J.R."/>
            <person name="Li Y."/>
            <person name="Li H."/>
            <person name="Li K."/>
            <person name="Li Q."/>
            <person name="Liu X."/>
            <person name="Ma X."/>
            <person name="Naidoo K."/>
            <person name="Pethybridge S.J."/>
            <person name="Sun J."/>
            <person name="Steenkamp E.T."/>
            <person name="van der Nest M.A."/>
            <person name="van Wyk S."/>
            <person name="Wingfield M.J."/>
            <person name="Xiong C."/>
            <person name="Yue Q."/>
            <person name="Zhang X."/>
        </authorList>
    </citation>
    <scope>NUCLEOTIDE SEQUENCE [LARGE SCALE GENOMIC DNA]</scope>
    <source>
        <strain evidence="2 3">BP5796</strain>
    </source>
</reference>
<evidence type="ECO:0000313" key="2">
    <source>
        <dbReference type="EMBL" id="RDW58412.1"/>
    </source>
</evidence>
<gene>
    <name evidence="2" type="ORF">BP5796_12342</name>
</gene>
<dbReference type="PANTHER" id="PTHR45763">
    <property type="entry name" value="HYDROLASE, ALPHA/BETA FOLD FAMILY PROTEIN, EXPRESSED-RELATED"/>
    <property type="match status" value="1"/>
</dbReference>
<dbReference type="OrthoDB" id="294702at2759"/>
<evidence type="ECO:0000313" key="3">
    <source>
        <dbReference type="Proteomes" id="UP000256328"/>
    </source>
</evidence>
<evidence type="ECO:0000259" key="1">
    <source>
        <dbReference type="Pfam" id="PF12697"/>
    </source>
</evidence>
<dbReference type="SUPFAM" id="SSF53474">
    <property type="entry name" value="alpha/beta-Hydrolases"/>
    <property type="match status" value="1"/>
</dbReference>
<dbReference type="Gene3D" id="3.40.50.1820">
    <property type="entry name" value="alpha/beta hydrolase"/>
    <property type="match status" value="1"/>
</dbReference>
<accession>A0A3D8Q993</accession>
<dbReference type="InterPro" id="IPR000073">
    <property type="entry name" value="AB_hydrolase_1"/>
</dbReference>
<dbReference type="PANTHER" id="PTHR45763:SF46">
    <property type="entry name" value="AB HYDROLASE-1 DOMAIN-CONTAINING PROTEIN"/>
    <property type="match status" value="1"/>
</dbReference>
<feature type="domain" description="AB hydrolase-1" evidence="1">
    <location>
        <begin position="96"/>
        <end position="354"/>
    </location>
</feature>
<keyword evidence="3" id="KW-1185">Reference proteome</keyword>
<dbReference type="EMBL" id="PDLN01000021">
    <property type="protein sequence ID" value="RDW58412.1"/>
    <property type="molecule type" value="Genomic_DNA"/>
</dbReference>
<dbReference type="AlphaFoldDB" id="A0A3D8Q993"/>
<proteinExistence type="predicted"/>
<name>A0A3D8Q993_9HELO</name>